<sequence>MQGQWAQAAGMRRIATCLAFLCALLAVPFAVQARVGDSQAYGGSAERFVHAPPAPVPAGLARFGPFRVVDAKTAALVDVTDEHSPAHFAAMLRAYPELAMLELVDCPGTYDDMANLRLGRMIRAAGLSTHVPRGGSARSGGVELFLAGVDRQVDEGGEFAVHAWADEDGLEASDYSANAPENRKYLNYYQEMGMDADTARAFYAMTNSVPFGGARWLGAAEMRRWLGQNDQPAAPPAGPVQAVPVLAYLDLNAGLN</sequence>
<evidence type="ECO:0008006" key="4">
    <source>
        <dbReference type="Google" id="ProtNLM"/>
    </source>
</evidence>
<dbReference type="Proteomes" id="UP000016568">
    <property type="component" value="Unassembled WGS sequence"/>
</dbReference>
<name>U2ZUW0_9SPHN</name>
<dbReference type="EMBL" id="BASZ01000005">
    <property type="protein sequence ID" value="GAD49174.1"/>
    <property type="molecule type" value="Genomic_DNA"/>
</dbReference>
<reference evidence="2 3" key="1">
    <citation type="submission" date="2013-09" db="EMBL/GenBank/DDBJ databases">
        <title>Whole genome shotgun sequence of Novosphingobium tardaugens NBRC 16725.</title>
        <authorList>
            <person name="Isaki S."/>
            <person name="Hosoyama A."/>
            <person name="Tsuchikane K."/>
            <person name="Katsumata H."/>
            <person name="Ando Y."/>
            <person name="Yamazaki S."/>
            <person name="Fujita N."/>
        </authorList>
    </citation>
    <scope>NUCLEOTIDE SEQUENCE [LARGE SCALE GENOMIC DNA]</scope>
    <source>
        <strain evidence="2 3">NBRC 16725</strain>
    </source>
</reference>
<accession>U2ZUW0</accession>
<proteinExistence type="predicted"/>
<comment type="caution">
    <text evidence="2">The sequence shown here is derived from an EMBL/GenBank/DDBJ whole genome shotgun (WGS) entry which is preliminary data.</text>
</comment>
<feature type="chain" id="PRO_5004637419" description="Hydrolase" evidence="1">
    <location>
        <begin position="34"/>
        <end position="256"/>
    </location>
</feature>
<evidence type="ECO:0000256" key="1">
    <source>
        <dbReference type="SAM" id="SignalP"/>
    </source>
</evidence>
<organism evidence="2 3">
    <name type="scientific">Caenibius tardaugens NBRC 16725</name>
    <dbReference type="NCBI Taxonomy" id="1219035"/>
    <lineage>
        <taxon>Bacteria</taxon>
        <taxon>Pseudomonadati</taxon>
        <taxon>Pseudomonadota</taxon>
        <taxon>Alphaproteobacteria</taxon>
        <taxon>Sphingomonadales</taxon>
        <taxon>Erythrobacteraceae</taxon>
        <taxon>Caenibius</taxon>
    </lineage>
</organism>
<evidence type="ECO:0000313" key="3">
    <source>
        <dbReference type="Proteomes" id="UP000016568"/>
    </source>
</evidence>
<keyword evidence="1" id="KW-0732">Signal</keyword>
<dbReference type="AlphaFoldDB" id="U2ZUW0"/>
<gene>
    <name evidence="2" type="ORF">NT2_05_00950</name>
</gene>
<dbReference type="eggNOG" id="COG3904">
    <property type="taxonomic scope" value="Bacteria"/>
</dbReference>
<evidence type="ECO:0000313" key="2">
    <source>
        <dbReference type="EMBL" id="GAD49174.1"/>
    </source>
</evidence>
<protein>
    <recommendedName>
        <fullName evidence="4">Hydrolase</fullName>
    </recommendedName>
</protein>
<feature type="signal peptide" evidence="1">
    <location>
        <begin position="1"/>
        <end position="33"/>
    </location>
</feature>
<keyword evidence="3" id="KW-1185">Reference proteome</keyword>